<keyword evidence="16" id="KW-1185">Reference proteome</keyword>
<dbReference type="Gene3D" id="1.20.950.20">
    <property type="entry name" value="Transmembrane di-heme cytochromes, Chain C"/>
    <property type="match status" value="1"/>
</dbReference>
<evidence type="ECO:0000256" key="11">
    <source>
        <dbReference type="ARBA" id="ARBA00023136"/>
    </source>
</evidence>
<evidence type="ECO:0000313" key="15">
    <source>
        <dbReference type="EMBL" id="MCB8875244.1"/>
    </source>
</evidence>
<keyword evidence="6 13" id="KW-0812">Transmembrane</keyword>
<dbReference type="InterPro" id="IPR016174">
    <property type="entry name" value="Di-haem_cyt_TM"/>
</dbReference>
<organism evidence="15 16">
    <name type="scientific">Acidisoma silvae</name>
    <dbReference type="NCBI Taxonomy" id="2802396"/>
    <lineage>
        <taxon>Bacteria</taxon>
        <taxon>Pseudomonadati</taxon>
        <taxon>Pseudomonadota</taxon>
        <taxon>Alphaproteobacteria</taxon>
        <taxon>Acetobacterales</taxon>
        <taxon>Acidocellaceae</taxon>
        <taxon>Acidisoma</taxon>
    </lineage>
</organism>
<evidence type="ECO:0000256" key="3">
    <source>
        <dbReference type="ARBA" id="ARBA00022448"/>
    </source>
</evidence>
<proteinExistence type="inferred from homology"/>
<dbReference type="InterPro" id="IPR011577">
    <property type="entry name" value="Cyt_b561_bac/Ni-Hgenase"/>
</dbReference>
<dbReference type="Pfam" id="PF01292">
    <property type="entry name" value="Ni_hydr_CYTB"/>
    <property type="match status" value="1"/>
</dbReference>
<evidence type="ECO:0000259" key="14">
    <source>
        <dbReference type="Pfam" id="PF01292"/>
    </source>
</evidence>
<keyword evidence="4" id="KW-1003">Cell membrane</keyword>
<evidence type="ECO:0000256" key="4">
    <source>
        <dbReference type="ARBA" id="ARBA00022475"/>
    </source>
</evidence>
<evidence type="ECO:0000256" key="7">
    <source>
        <dbReference type="ARBA" id="ARBA00022723"/>
    </source>
</evidence>
<dbReference type="RefSeq" id="WP_227320912.1">
    <property type="nucleotide sequence ID" value="NZ_JAESVB010000003.1"/>
</dbReference>
<feature type="domain" description="Cytochrome b561 bacterial/Ni-hydrogenase" evidence="14">
    <location>
        <begin position="11"/>
        <end position="192"/>
    </location>
</feature>
<evidence type="ECO:0000256" key="1">
    <source>
        <dbReference type="ARBA" id="ARBA00001970"/>
    </source>
</evidence>
<reference evidence="15" key="2">
    <citation type="submission" date="2021-01" db="EMBL/GenBank/DDBJ databases">
        <authorList>
            <person name="Mieszkin S."/>
            <person name="Pouder E."/>
            <person name="Alain K."/>
        </authorList>
    </citation>
    <scope>NUCLEOTIDE SEQUENCE</scope>
    <source>
        <strain evidence="15">HW T2.11</strain>
    </source>
</reference>
<evidence type="ECO:0000313" key="16">
    <source>
        <dbReference type="Proteomes" id="UP000708298"/>
    </source>
</evidence>
<dbReference type="PANTHER" id="PTHR30529:SF1">
    <property type="entry name" value="CYTOCHROME B561 HOMOLOG 2"/>
    <property type="match status" value="1"/>
</dbReference>
<evidence type="ECO:0000256" key="10">
    <source>
        <dbReference type="ARBA" id="ARBA00023004"/>
    </source>
</evidence>
<dbReference type="GO" id="GO:0020037">
    <property type="term" value="F:heme binding"/>
    <property type="evidence" value="ECO:0007669"/>
    <property type="project" value="TreeGrafter"/>
</dbReference>
<keyword evidence="5" id="KW-0349">Heme</keyword>
<name>A0A963YR96_9PROT</name>
<feature type="transmembrane region" description="Helical" evidence="13">
    <location>
        <begin position="58"/>
        <end position="76"/>
    </location>
</feature>
<gene>
    <name evidence="15" type="ORF">ASILVAE211_08640</name>
</gene>
<comment type="subcellular location">
    <subcellularLocation>
        <location evidence="2">Cell membrane</location>
        <topology evidence="2">Multi-pass membrane protein</topology>
    </subcellularLocation>
</comment>
<dbReference type="EMBL" id="JAESVB010000003">
    <property type="protein sequence ID" value="MCB8875244.1"/>
    <property type="molecule type" value="Genomic_DNA"/>
</dbReference>
<dbReference type="GO" id="GO:0022904">
    <property type="term" value="P:respiratory electron transport chain"/>
    <property type="evidence" value="ECO:0007669"/>
    <property type="project" value="InterPro"/>
</dbReference>
<dbReference type="InterPro" id="IPR052168">
    <property type="entry name" value="Cytochrome_b561_oxidase"/>
</dbReference>
<evidence type="ECO:0000256" key="9">
    <source>
        <dbReference type="ARBA" id="ARBA00022989"/>
    </source>
</evidence>
<dbReference type="SUPFAM" id="SSF81342">
    <property type="entry name" value="Transmembrane di-heme cytochromes"/>
    <property type="match status" value="1"/>
</dbReference>
<feature type="transmembrane region" description="Helical" evidence="13">
    <location>
        <begin position="97"/>
        <end position="116"/>
    </location>
</feature>
<evidence type="ECO:0000256" key="12">
    <source>
        <dbReference type="ARBA" id="ARBA00037975"/>
    </source>
</evidence>
<evidence type="ECO:0000256" key="6">
    <source>
        <dbReference type="ARBA" id="ARBA00022692"/>
    </source>
</evidence>
<feature type="transmembrane region" description="Helical" evidence="13">
    <location>
        <begin position="12"/>
        <end position="38"/>
    </location>
</feature>
<dbReference type="GO" id="GO:0046872">
    <property type="term" value="F:metal ion binding"/>
    <property type="evidence" value="ECO:0007669"/>
    <property type="project" value="UniProtKB-KW"/>
</dbReference>
<dbReference type="GO" id="GO:0005886">
    <property type="term" value="C:plasma membrane"/>
    <property type="evidence" value="ECO:0007669"/>
    <property type="project" value="UniProtKB-SubCell"/>
</dbReference>
<reference evidence="15" key="1">
    <citation type="journal article" date="2021" name="Microorganisms">
        <title>Acidisoma silvae sp. nov. and Acidisomacellulosilytica sp. nov., Two Acidophilic Bacteria Isolated from Decaying Wood, Hydrolyzing Cellulose and Producing Poly-3-hydroxybutyrate.</title>
        <authorList>
            <person name="Mieszkin S."/>
            <person name="Pouder E."/>
            <person name="Uroz S."/>
            <person name="Simon-Colin C."/>
            <person name="Alain K."/>
        </authorList>
    </citation>
    <scope>NUCLEOTIDE SEQUENCE</scope>
    <source>
        <strain evidence="15">HW T2.11</strain>
    </source>
</reference>
<keyword evidence="10" id="KW-0408">Iron</keyword>
<evidence type="ECO:0000256" key="8">
    <source>
        <dbReference type="ARBA" id="ARBA00022982"/>
    </source>
</evidence>
<keyword evidence="3" id="KW-0813">Transport</keyword>
<feature type="transmembrane region" description="Helical" evidence="13">
    <location>
        <begin position="155"/>
        <end position="175"/>
    </location>
</feature>
<dbReference type="AlphaFoldDB" id="A0A963YR96"/>
<keyword evidence="7" id="KW-0479">Metal-binding</keyword>
<sequence>MASLKTSLSERYTAVAILLHWLIAAGILALIVIGLLMTQFQSTIGPMETFSLFQLHKSIGITVLLLAVIRILWRFTHKPPSLPADMPPVEKGAAHGLHWLLYVLMLGLPLTGWAVVSSSPFNLPTVLYHLVPWPDLPILPHLANKGAVSHVLGWVHAYGAWTLIGLLVVHFAAVFRHQVIKRDNILARMVPGMKLGGRRQ</sequence>
<keyword evidence="8" id="KW-0249">Electron transport</keyword>
<protein>
    <submittedName>
        <fullName evidence="15">Cytochrome b</fullName>
    </submittedName>
</protein>
<dbReference type="GO" id="GO:0009055">
    <property type="term" value="F:electron transfer activity"/>
    <property type="evidence" value="ECO:0007669"/>
    <property type="project" value="InterPro"/>
</dbReference>
<evidence type="ECO:0000256" key="5">
    <source>
        <dbReference type="ARBA" id="ARBA00022617"/>
    </source>
</evidence>
<dbReference type="PANTHER" id="PTHR30529">
    <property type="entry name" value="CYTOCHROME B561"/>
    <property type="match status" value="1"/>
</dbReference>
<accession>A0A963YR96</accession>
<evidence type="ECO:0000256" key="13">
    <source>
        <dbReference type="SAM" id="Phobius"/>
    </source>
</evidence>
<comment type="similarity">
    <text evidence="12">Belongs to the cytochrome b561 family.</text>
</comment>
<comment type="cofactor">
    <cofactor evidence="1">
        <name>heme b</name>
        <dbReference type="ChEBI" id="CHEBI:60344"/>
    </cofactor>
</comment>
<dbReference type="Proteomes" id="UP000708298">
    <property type="component" value="Unassembled WGS sequence"/>
</dbReference>
<evidence type="ECO:0000256" key="2">
    <source>
        <dbReference type="ARBA" id="ARBA00004651"/>
    </source>
</evidence>
<comment type="caution">
    <text evidence="15">The sequence shown here is derived from an EMBL/GenBank/DDBJ whole genome shotgun (WGS) entry which is preliminary data.</text>
</comment>
<keyword evidence="11 13" id="KW-0472">Membrane</keyword>
<keyword evidence="9 13" id="KW-1133">Transmembrane helix</keyword>